<dbReference type="EMBL" id="HBUF01600043">
    <property type="protein sequence ID" value="CAG6775895.1"/>
    <property type="molecule type" value="Transcribed_RNA"/>
</dbReference>
<comment type="domain">
    <text evidence="8">The DHHC domain is required for palmitoyltransferase activity.</text>
</comment>
<dbReference type="PROSITE" id="PS50297">
    <property type="entry name" value="ANK_REP_REGION"/>
    <property type="match status" value="3"/>
</dbReference>
<keyword evidence="5 7" id="KW-0040">ANK repeat</keyword>
<dbReference type="Pfam" id="PF12796">
    <property type="entry name" value="Ank_2"/>
    <property type="match status" value="2"/>
</dbReference>
<evidence type="ECO:0000256" key="3">
    <source>
        <dbReference type="ARBA" id="ARBA00022737"/>
    </source>
</evidence>
<evidence type="ECO:0000256" key="2">
    <source>
        <dbReference type="ARBA" id="ARBA00022692"/>
    </source>
</evidence>
<keyword evidence="3" id="KW-0677">Repeat</keyword>
<comment type="catalytic activity">
    <reaction evidence="8">
        <text>L-cysteinyl-[protein] + hexadecanoyl-CoA = S-hexadecanoyl-L-cysteinyl-[protein] + CoA</text>
        <dbReference type="Rhea" id="RHEA:36683"/>
        <dbReference type="Rhea" id="RHEA-COMP:10131"/>
        <dbReference type="Rhea" id="RHEA-COMP:11032"/>
        <dbReference type="ChEBI" id="CHEBI:29950"/>
        <dbReference type="ChEBI" id="CHEBI:57287"/>
        <dbReference type="ChEBI" id="CHEBI:57379"/>
        <dbReference type="ChEBI" id="CHEBI:74151"/>
        <dbReference type="EC" id="2.3.1.225"/>
    </reaction>
</comment>
<dbReference type="EMBL" id="HBUF01353747">
    <property type="protein sequence ID" value="CAG6715947.1"/>
    <property type="molecule type" value="Transcribed_RNA"/>
</dbReference>
<feature type="repeat" description="ANK" evidence="7">
    <location>
        <begin position="19"/>
        <end position="51"/>
    </location>
</feature>
<dbReference type="PRINTS" id="PR01415">
    <property type="entry name" value="ANKYRIN"/>
</dbReference>
<evidence type="ECO:0000256" key="7">
    <source>
        <dbReference type="PROSITE-ProRule" id="PRU00023"/>
    </source>
</evidence>
<comment type="similarity">
    <text evidence="8">Belongs to the DHHC palmitoyltransferase family.</text>
</comment>
<dbReference type="InterPro" id="IPR002110">
    <property type="entry name" value="Ankyrin_rpt"/>
</dbReference>
<dbReference type="EMBL" id="HBUF01185428">
    <property type="protein sequence ID" value="CAG6656607.1"/>
    <property type="molecule type" value="Transcribed_RNA"/>
</dbReference>
<evidence type="ECO:0000256" key="5">
    <source>
        <dbReference type="ARBA" id="ARBA00023043"/>
    </source>
</evidence>
<dbReference type="EMBL" id="HBUF01185429">
    <property type="protein sequence ID" value="CAG6656611.1"/>
    <property type="molecule type" value="Transcribed_RNA"/>
</dbReference>
<dbReference type="AlphaFoldDB" id="A0A8D8V786"/>
<dbReference type="EMBL" id="HBUF01353745">
    <property type="protein sequence ID" value="CAG6715943.1"/>
    <property type="molecule type" value="Transcribed_RNA"/>
</dbReference>
<dbReference type="Pfam" id="PF01529">
    <property type="entry name" value="DHHC"/>
    <property type="match status" value="1"/>
</dbReference>
<dbReference type="GO" id="GO:0000139">
    <property type="term" value="C:Golgi membrane"/>
    <property type="evidence" value="ECO:0007669"/>
    <property type="project" value="TreeGrafter"/>
</dbReference>
<keyword evidence="8 10" id="KW-0808">Transferase</keyword>
<dbReference type="PROSITE" id="PS50216">
    <property type="entry name" value="DHHC"/>
    <property type="match status" value="1"/>
</dbReference>
<comment type="subcellular location">
    <subcellularLocation>
        <location evidence="1">Membrane</location>
        <topology evidence="1">Multi-pass membrane protein</topology>
    </subcellularLocation>
</comment>
<dbReference type="PROSITE" id="PS50088">
    <property type="entry name" value="ANK_REPEAT"/>
    <property type="match status" value="3"/>
</dbReference>
<dbReference type="EMBL" id="HBUF01353748">
    <property type="protein sequence ID" value="CAG6715949.1"/>
    <property type="molecule type" value="Transcribed_RNA"/>
</dbReference>
<protein>
    <recommendedName>
        <fullName evidence="8">Palmitoyltransferase</fullName>
        <ecNumber evidence="8">2.3.1.225</ecNumber>
    </recommendedName>
</protein>
<evidence type="ECO:0000256" key="4">
    <source>
        <dbReference type="ARBA" id="ARBA00022989"/>
    </source>
</evidence>
<sequence>MEQLVEKLGPESLSSRDEWGYTPAHWAALDGNVEVMRYLIERGAPVDMSCLGIQGPKPIHWACRKGHTAIVHILLQAGVSVNTPDFKGLTPLMTACMFGRAATAAFLLGSAAMHHLTDINGDTALHWAAYKGHPELIRILMYSGVDLQKADNFGSTALHLACLSGNFYCVKILCEKRKIELEPRDKNGKTPLMLAKSHRHDDIVSLLNTQISKKNSWFPPIRDLWSLLFGGAGQTKIPILFFVCSVLFWVYPMYILRVVPLTWDLLRRAHYCFIYWNCVMWLSWLTANRKDPGYVPTNSDNYFIAIKQIPYYDKWKRRDYILSRLCHTCRCIRPLRAKHCRVCDRCVAFFDHHCPFIYNCVGIRNRMWFFVYVISVAINCSFAMYFSIYQIYLEGADILFILALAESFLFVVLGWTLTCTSVMHACMNLTTNEMFNYKRYPYLRDKRGKYLNPFSRGPLFNLIEFFICTNNNSIETDSLIEDVA</sequence>
<keyword evidence="4 8" id="KW-1133">Transmembrane helix</keyword>
<dbReference type="GO" id="GO:0019706">
    <property type="term" value="F:protein-cysteine S-palmitoyltransferase activity"/>
    <property type="evidence" value="ECO:0007669"/>
    <property type="project" value="UniProtKB-EC"/>
</dbReference>
<feature type="repeat" description="ANK" evidence="7">
    <location>
        <begin position="120"/>
        <end position="152"/>
    </location>
</feature>
<dbReference type="EMBL" id="HBUF01353746">
    <property type="protein sequence ID" value="CAG6715945.1"/>
    <property type="molecule type" value="Transcribed_RNA"/>
</dbReference>
<evidence type="ECO:0000256" key="6">
    <source>
        <dbReference type="ARBA" id="ARBA00023136"/>
    </source>
</evidence>
<feature type="transmembrane region" description="Helical" evidence="8">
    <location>
        <begin position="369"/>
        <end position="392"/>
    </location>
</feature>
<keyword evidence="8 10" id="KW-0012">Acyltransferase</keyword>
<reference evidence="10" key="1">
    <citation type="submission" date="2021-05" db="EMBL/GenBank/DDBJ databases">
        <authorList>
            <person name="Alioto T."/>
            <person name="Alioto T."/>
            <person name="Gomez Garrido J."/>
        </authorList>
    </citation>
    <scope>NUCLEOTIDE SEQUENCE</scope>
</reference>
<accession>A0A8D8V786</accession>
<dbReference type="SMART" id="SM00248">
    <property type="entry name" value="ANK"/>
    <property type="match status" value="6"/>
</dbReference>
<dbReference type="InterPro" id="IPR036770">
    <property type="entry name" value="Ankyrin_rpt-contain_sf"/>
</dbReference>
<evidence type="ECO:0000256" key="8">
    <source>
        <dbReference type="RuleBase" id="RU079119"/>
    </source>
</evidence>
<keyword evidence="2 8" id="KW-0812">Transmembrane</keyword>
<name>A0A8D8V786_9HEMI</name>
<organism evidence="10">
    <name type="scientific">Cacopsylla melanoneura</name>
    <dbReference type="NCBI Taxonomy" id="428564"/>
    <lineage>
        <taxon>Eukaryota</taxon>
        <taxon>Metazoa</taxon>
        <taxon>Ecdysozoa</taxon>
        <taxon>Arthropoda</taxon>
        <taxon>Hexapoda</taxon>
        <taxon>Insecta</taxon>
        <taxon>Pterygota</taxon>
        <taxon>Neoptera</taxon>
        <taxon>Paraneoptera</taxon>
        <taxon>Hemiptera</taxon>
        <taxon>Sternorrhyncha</taxon>
        <taxon>Psylloidea</taxon>
        <taxon>Psyllidae</taxon>
        <taxon>Psyllinae</taxon>
        <taxon>Cacopsylla</taxon>
    </lineage>
</organism>
<feature type="transmembrane region" description="Helical" evidence="8">
    <location>
        <begin position="237"/>
        <end position="256"/>
    </location>
</feature>
<evidence type="ECO:0000256" key="1">
    <source>
        <dbReference type="ARBA" id="ARBA00004141"/>
    </source>
</evidence>
<dbReference type="EC" id="2.3.1.225" evidence="8"/>
<dbReference type="EMBL" id="HBUF01600044">
    <property type="protein sequence ID" value="CAG6775898.1"/>
    <property type="molecule type" value="Transcribed_RNA"/>
</dbReference>
<dbReference type="InterPro" id="IPR001594">
    <property type="entry name" value="Palmitoyltrfase_DHHC"/>
</dbReference>
<dbReference type="SUPFAM" id="SSF48403">
    <property type="entry name" value="Ankyrin repeat"/>
    <property type="match status" value="1"/>
</dbReference>
<dbReference type="EMBL" id="HBUF01185427">
    <property type="protein sequence ID" value="CAG6656603.1"/>
    <property type="molecule type" value="Transcribed_RNA"/>
</dbReference>
<feature type="transmembrane region" description="Helical" evidence="8">
    <location>
        <begin position="398"/>
        <end position="417"/>
    </location>
</feature>
<feature type="domain" description="Palmitoyltransferase DHHC" evidence="9">
    <location>
        <begin position="323"/>
        <end position="437"/>
    </location>
</feature>
<proteinExistence type="inferred from homology"/>
<dbReference type="EMBL" id="HBUF01600042">
    <property type="protein sequence ID" value="CAG6775892.1"/>
    <property type="molecule type" value="Transcribed_RNA"/>
</dbReference>
<keyword evidence="6 8" id="KW-0472">Membrane</keyword>
<dbReference type="PANTHER" id="PTHR24161">
    <property type="entry name" value="ANK_REP_REGION DOMAIN-CONTAINING PROTEIN-RELATED"/>
    <property type="match status" value="1"/>
</dbReference>
<evidence type="ECO:0000259" key="9">
    <source>
        <dbReference type="Pfam" id="PF01529"/>
    </source>
</evidence>
<evidence type="ECO:0000313" key="10">
    <source>
        <dbReference type="EMBL" id="CAG6715947.1"/>
    </source>
</evidence>
<dbReference type="PANTHER" id="PTHR24161:SF17">
    <property type="entry name" value="PALMITOYLTRANSFERASE"/>
    <property type="match status" value="1"/>
</dbReference>
<feature type="repeat" description="ANK" evidence="7">
    <location>
        <begin position="54"/>
        <end position="86"/>
    </location>
</feature>
<dbReference type="Gene3D" id="1.25.40.20">
    <property type="entry name" value="Ankyrin repeat-containing domain"/>
    <property type="match status" value="2"/>
</dbReference>